<dbReference type="Gene3D" id="3.90.1300.10">
    <property type="entry name" value="Amidase signature (AS) domain"/>
    <property type="match status" value="1"/>
</dbReference>
<dbReference type="PANTHER" id="PTHR11895">
    <property type="entry name" value="TRANSAMIDASE"/>
    <property type="match status" value="1"/>
</dbReference>
<dbReference type="InterPro" id="IPR036928">
    <property type="entry name" value="AS_sf"/>
</dbReference>
<accession>A0A315ERB0</accession>
<dbReference type="InterPro" id="IPR023631">
    <property type="entry name" value="Amidase_dom"/>
</dbReference>
<protein>
    <recommendedName>
        <fullName evidence="1">Amidase domain-containing protein</fullName>
    </recommendedName>
</protein>
<sequence>MRCRKPQERCWHVWRRLSPCHKLRTWVSLTKPCCGGAPLFELPDRMVQLQAQIRAGQISMQQALLAQVAKGRALRGQYACVVDELPMTAPEAGPLAGIALAHKDIFDLQGRLPGCGVQHGAPQMGLQPAAAITALANAGASQWATLVMAPHACGATAQNPHFARCVNPLDEAAAVGGSSSGSAIAVAAGITYAALGTDTAGSVRIPAATCGLIGLKTTQGAVSTQGCAPLAPSLDSVGVLSRWPQDAREIWQALSPQSLRETVVTDAVCQVWLPGRGVDSQVIQAIREWVAQLNVAVAEVDMAAEFEQLNRHAQRVLFYETARTHRTSLLAGQAEPAVQAIGMPGLGVPDAWYQESIAARGAFLEQFVQRHFNDAEFLILPALGCLLPDGSAVEVGNPAFDRTQLAGMHAFMGFVNYLGLPALNLPIARDARHRPICVQVLARPFAEHRLLDFAEQAELISRVT</sequence>
<feature type="domain" description="Amidase" evidence="1">
    <location>
        <begin position="89"/>
        <end position="258"/>
    </location>
</feature>
<dbReference type="EMBL" id="NESP01000001">
    <property type="protein sequence ID" value="PUE59295.1"/>
    <property type="molecule type" value="Genomic_DNA"/>
</dbReference>
<dbReference type="AlphaFoldDB" id="A0A315ERB0"/>
<dbReference type="Pfam" id="PF01425">
    <property type="entry name" value="Amidase"/>
    <property type="match status" value="2"/>
</dbReference>
<proteinExistence type="predicted"/>
<gene>
    <name evidence="2" type="ORF">B9Z44_06760</name>
</gene>
<dbReference type="GO" id="GO:0003824">
    <property type="term" value="F:catalytic activity"/>
    <property type="evidence" value="ECO:0007669"/>
    <property type="project" value="InterPro"/>
</dbReference>
<dbReference type="SUPFAM" id="SSF75304">
    <property type="entry name" value="Amidase signature (AS) enzymes"/>
    <property type="match status" value="1"/>
</dbReference>
<dbReference type="PANTHER" id="PTHR11895:SF176">
    <property type="entry name" value="AMIDASE AMID-RELATED"/>
    <property type="match status" value="1"/>
</dbReference>
<evidence type="ECO:0000313" key="3">
    <source>
        <dbReference type="Proteomes" id="UP000251341"/>
    </source>
</evidence>
<evidence type="ECO:0000313" key="2">
    <source>
        <dbReference type="EMBL" id="PUE59295.1"/>
    </source>
</evidence>
<organism evidence="2 3">
    <name type="scientific">Limnohabitans curvus</name>
    <dbReference type="NCBI Taxonomy" id="323423"/>
    <lineage>
        <taxon>Bacteria</taxon>
        <taxon>Pseudomonadati</taxon>
        <taxon>Pseudomonadota</taxon>
        <taxon>Betaproteobacteria</taxon>
        <taxon>Burkholderiales</taxon>
        <taxon>Comamonadaceae</taxon>
        <taxon>Limnohabitans</taxon>
    </lineage>
</organism>
<dbReference type="InterPro" id="IPR000120">
    <property type="entry name" value="Amidase"/>
</dbReference>
<keyword evidence="3" id="KW-1185">Reference proteome</keyword>
<feature type="domain" description="Amidase" evidence="1">
    <location>
        <begin position="349"/>
        <end position="451"/>
    </location>
</feature>
<dbReference type="Proteomes" id="UP000251341">
    <property type="component" value="Unassembled WGS sequence"/>
</dbReference>
<reference evidence="2 3" key="1">
    <citation type="submission" date="2017-04" db="EMBL/GenBank/DDBJ databases">
        <title>Unexpected and diverse lifestyles within the genus Limnohabitans.</title>
        <authorList>
            <person name="Kasalicky V."/>
            <person name="Mehrshad M."/>
            <person name="Andrei S.-A."/>
            <person name="Salcher M."/>
            <person name="Kratochvilova H."/>
            <person name="Simek K."/>
            <person name="Ghai R."/>
        </authorList>
    </citation>
    <scope>NUCLEOTIDE SEQUENCE [LARGE SCALE GENOMIC DNA]</scope>
    <source>
        <strain evidence="2 3">MWH-C5</strain>
    </source>
</reference>
<name>A0A315ERB0_9BURK</name>
<evidence type="ECO:0000259" key="1">
    <source>
        <dbReference type="Pfam" id="PF01425"/>
    </source>
</evidence>
<comment type="caution">
    <text evidence="2">The sequence shown here is derived from an EMBL/GenBank/DDBJ whole genome shotgun (WGS) entry which is preliminary data.</text>
</comment>